<protein>
    <submittedName>
        <fullName evidence="1">Uncharacterized protein</fullName>
    </submittedName>
</protein>
<dbReference type="InParanoid" id="A0A804MJF5"/>
<reference evidence="1" key="3">
    <citation type="submission" date="2021-05" db="UniProtKB">
        <authorList>
            <consortium name="EnsemblPlants"/>
        </authorList>
    </citation>
    <scope>IDENTIFICATION</scope>
    <source>
        <strain evidence="1">cv. B73</strain>
    </source>
</reference>
<dbReference type="Proteomes" id="UP000007305">
    <property type="component" value="Chromosome 2"/>
</dbReference>
<proteinExistence type="predicted"/>
<sequence>MGDAITATNFKSMMDNLFVDLSSLKDKMAMMKGHWSILMVVINRLQTKKIKSNNFDNGEDKEKIGANPLLSLSQPPTNCVSSFKGVAGLASQGRPIITRPMHAEREGLVFLLLHGGSGLGLELLP</sequence>
<organism evidence="1 2">
    <name type="scientific">Zea mays</name>
    <name type="common">Maize</name>
    <dbReference type="NCBI Taxonomy" id="4577"/>
    <lineage>
        <taxon>Eukaryota</taxon>
        <taxon>Viridiplantae</taxon>
        <taxon>Streptophyta</taxon>
        <taxon>Embryophyta</taxon>
        <taxon>Tracheophyta</taxon>
        <taxon>Spermatophyta</taxon>
        <taxon>Magnoliopsida</taxon>
        <taxon>Liliopsida</taxon>
        <taxon>Poales</taxon>
        <taxon>Poaceae</taxon>
        <taxon>PACMAD clade</taxon>
        <taxon>Panicoideae</taxon>
        <taxon>Andropogonodae</taxon>
        <taxon>Andropogoneae</taxon>
        <taxon>Tripsacinae</taxon>
        <taxon>Zea</taxon>
    </lineage>
</organism>
<evidence type="ECO:0000313" key="2">
    <source>
        <dbReference type="Proteomes" id="UP000007305"/>
    </source>
</evidence>
<reference evidence="2" key="1">
    <citation type="submission" date="2015-12" db="EMBL/GenBank/DDBJ databases">
        <title>Update maize B73 reference genome by single molecule sequencing technologies.</title>
        <authorList>
            <consortium name="Maize Genome Sequencing Project"/>
            <person name="Ware D."/>
        </authorList>
    </citation>
    <scope>NUCLEOTIDE SEQUENCE [LARGE SCALE GENOMIC DNA]</scope>
    <source>
        <strain evidence="2">cv. B73</strain>
    </source>
</reference>
<evidence type="ECO:0000313" key="1">
    <source>
        <dbReference type="EnsemblPlants" id="Zm00001eb090740_P001"/>
    </source>
</evidence>
<name>A0A804MJF5_MAIZE</name>
<keyword evidence="2" id="KW-1185">Reference proteome</keyword>
<accession>A0A804MJF5</accession>
<reference evidence="1" key="2">
    <citation type="submission" date="2019-07" db="EMBL/GenBank/DDBJ databases">
        <authorList>
            <person name="Seetharam A."/>
            <person name="Woodhouse M."/>
            <person name="Cannon E."/>
        </authorList>
    </citation>
    <scope>NUCLEOTIDE SEQUENCE [LARGE SCALE GENOMIC DNA]</scope>
    <source>
        <strain evidence="1">cv. B73</strain>
    </source>
</reference>
<dbReference type="EnsemblPlants" id="Zm00001eb090740_T001">
    <property type="protein sequence ID" value="Zm00001eb090740_P001"/>
    <property type="gene ID" value="Zm00001eb090740"/>
</dbReference>
<dbReference type="AlphaFoldDB" id="A0A804MJF5"/>
<dbReference type="Gramene" id="Zm00001eb090740_T001">
    <property type="protein sequence ID" value="Zm00001eb090740_P001"/>
    <property type="gene ID" value="Zm00001eb090740"/>
</dbReference>